<proteinExistence type="predicted"/>
<dbReference type="InterPro" id="IPR041650">
    <property type="entry name" value="HEPN_Swt1"/>
</dbReference>
<keyword evidence="1" id="KW-0472">Membrane</keyword>
<evidence type="ECO:0000259" key="2">
    <source>
        <dbReference type="Pfam" id="PF18731"/>
    </source>
</evidence>
<evidence type="ECO:0000313" key="3">
    <source>
        <dbReference type="EMBL" id="HGT40834.1"/>
    </source>
</evidence>
<dbReference type="EMBL" id="DSVQ01000018">
    <property type="protein sequence ID" value="HGT40834.1"/>
    <property type="molecule type" value="Genomic_DNA"/>
</dbReference>
<dbReference type="Pfam" id="PF18731">
    <property type="entry name" value="HEPN_Swt1"/>
    <property type="match status" value="1"/>
</dbReference>
<feature type="transmembrane region" description="Helical" evidence="1">
    <location>
        <begin position="164"/>
        <end position="185"/>
    </location>
</feature>
<protein>
    <recommendedName>
        <fullName evidence="2">Swt1-like HEPN domain-containing protein</fullName>
    </recommendedName>
</protein>
<reference evidence="3" key="1">
    <citation type="journal article" date="2020" name="mSystems">
        <title>Genome- and Community-Level Interaction Insights into Carbon Utilization and Element Cycling Functions of Hydrothermarchaeota in Hydrothermal Sediment.</title>
        <authorList>
            <person name="Zhou Z."/>
            <person name="Liu Y."/>
            <person name="Xu W."/>
            <person name="Pan J."/>
            <person name="Luo Z.H."/>
            <person name="Li M."/>
        </authorList>
    </citation>
    <scope>NUCLEOTIDE SEQUENCE [LARGE SCALE GENOMIC DNA]</scope>
    <source>
        <strain evidence="3">SpSt-508</strain>
    </source>
</reference>
<name>A0A7C4LN44_9PLAN</name>
<gene>
    <name evidence="3" type="ORF">ENS64_16440</name>
</gene>
<keyword evidence="1" id="KW-1133">Transmembrane helix</keyword>
<dbReference type="AlphaFoldDB" id="A0A7C4LN44"/>
<organism evidence="3">
    <name type="scientific">Schlesneria paludicola</name>
    <dbReference type="NCBI Taxonomy" id="360056"/>
    <lineage>
        <taxon>Bacteria</taxon>
        <taxon>Pseudomonadati</taxon>
        <taxon>Planctomycetota</taxon>
        <taxon>Planctomycetia</taxon>
        <taxon>Planctomycetales</taxon>
        <taxon>Planctomycetaceae</taxon>
        <taxon>Schlesneria</taxon>
    </lineage>
</organism>
<accession>A0A7C4LN44</accession>
<comment type="caution">
    <text evidence="3">The sequence shown here is derived from an EMBL/GenBank/DDBJ whole genome shotgun (WGS) entry which is preliminary data.</text>
</comment>
<evidence type="ECO:0000256" key="1">
    <source>
        <dbReference type="SAM" id="Phobius"/>
    </source>
</evidence>
<keyword evidence="1" id="KW-0812">Transmembrane</keyword>
<feature type="domain" description="Swt1-like HEPN" evidence="2">
    <location>
        <begin position="10"/>
        <end position="125"/>
    </location>
</feature>
<sequence>MSGSQARVARTLDLLTAGLGPAVQQAMSAEFGDGWVDVARQAFRNERMATVMARLEPSEWDAQALLTVMWDQWNAVFRHRLGLLERSLVSELRELRNRWAHQAEFSDDDLYRLIDSTFRLLRAVSASDLILRQLARLKLDVLRDMFSRQIEEERAQANARRDRLTEVVLFVVSGFAVVVATLVSLAPRNPLAGMLLVAFTLLTFGYLIVQRLRRPVMTHSVHECPVCRKIIYTEVCPYCEAVPPPKFLLAKSKEPVPEPAESHQSA</sequence>
<feature type="transmembrane region" description="Helical" evidence="1">
    <location>
        <begin position="191"/>
        <end position="209"/>
    </location>
</feature>